<dbReference type="STRING" id="1081105.A0A162JFY4"/>
<dbReference type="AlphaFoldDB" id="A0A162JFY4"/>
<feature type="compositionally biased region" description="Pro residues" evidence="1">
    <location>
        <begin position="389"/>
        <end position="407"/>
    </location>
</feature>
<protein>
    <submittedName>
        <fullName evidence="3">Uncharacterized protein</fullName>
    </submittedName>
</protein>
<dbReference type="EMBL" id="AZHC01000011">
    <property type="protein sequence ID" value="OAA43768.1"/>
    <property type="molecule type" value="Genomic_DNA"/>
</dbReference>
<feature type="compositionally biased region" description="Low complexity" evidence="1">
    <location>
        <begin position="438"/>
        <end position="451"/>
    </location>
</feature>
<dbReference type="Proteomes" id="UP000243498">
    <property type="component" value="Unassembled WGS sequence"/>
</dbReference>
<evidence type="ECO:0000313" key="3">
    <source>
        <dbReference type="EMBL" id="OAA43768.1"/>
    </source>
</evidence>
<comment type="caution">
    <text evidence="3">The sequence shown here is derived from an EMBL/GenBank/DDBJ whole genome shotgun (WGS) entry which is preliminary data.</text>
</comment>
<keyword evidence="4" id="KW-1185">Reference proteome</keyword>
<feature type="signal peptide" evidence="2">
    <location>
        <begin position="1"/>
        <end position="19"/>
    </location>
</feature>
<gene>
    <name evidence="3" type="ORF">NOR_04343</name>
</gene>
<dbReference type="OMA" id="RECATAW"/>
<feature type="compositionally biased region" description="Pro residues" evidence="1">
    <location>
        <begin position="426"/>
        <end position="437"/>
    </location>
</feature>
<feature type="region of interest" description="Disordered" evidence="1">
    <location>
        <begin position="134"/>
        <end position="187"/>
    </location>
</feature>
<accession>A0A162JFY4</accession>
<feature type="compositionally biased region" description="Low complexity" evidence="1">
    <location>
        <begin position="379"/>
        <end position="388"/>
    </location>
</feature>
<evidence type="ECO:0000313" key="4">
    <source>
        <dbReference type="Proteomes" id="UP000243498"/>
    </source>
</evidence>
<reference evidence="3 4" key="1">
    <citation type="journal article" date="2016" name="Genome Biol. Evol.">
        <title>Divergent and convergent evolution of fungal pathogenicity.</title>
        <authorList>
            <person name="Shang Y."/>
            <person name="Xiao G."/>
            <person name="Zheng P."/>
            <person name="Cen K."/>
            <person name="Zhan S."/>
            <person name="Wang C."/>
        </authorList>
    </citation>
    <scope>NUCLEOTIDE SEQUENCE [LARGE SCALE GENOMIC DNA]</scope>
    <source>
        <strain evidence="3 4">RCEF 4871</strain>
    </source>
</reference>
<name>A0A162JFY4_METRR</name>
<feature type="chain" id="PRO_5007835884" evidence="2">
    <location>
        <begin position="20"/>
        <end position="501"/>
    </location>
</feature>
<evidence type="ECO:0000256" key="1">
    <source>
        <dbReference type="SAM" id="MobiDB-lite"/>
    </source>
</evidence>
<keyword evidence="2" id="KW-0732">Signal</keyword>
<organism evidence="3 4">
    <name type="scientific">Metarhizium rileyi (strain RCEF 4871)</name>
    <name type="common">Nomuraea rileyi</name>
    <dbReference type="NCBI Taxonomy" id="1649241"/>
    <lineage>
        <taxon>Eukaryota</taxon>
        <taxon>Fungi</taxon>
        <taxon>Dikarya</taxon>
        <taxon>Ascomycota</taxon>
        <taxon>Pezizomycotina</taxon>
        <taxon>Sordariomycetes</taxon>
        <taxon>Hypocreomycetidae</taxon>
        <taxon>Hypocreales</taxon>
        <taxon>Clavicipitaceae</taxon>
        <taxon>Metarhizium</taxon>
    </lineage>
</organism>
<feature type="compositionally biased region" description="Basic and acidic residues" evidence="1">
    <location>
        <begin position="146"/>
        <end position="160"/>
    </location>
</feature>
<feature type="region of interest" description="Disordered" evidence="1">
    <location>
        <begin position="357"/>
        <end position="481"/>
    </location>
</feature>
<feature type="compositionally biased region" description="Low complexity" evidence="1">
    <location>
        <begin position="408"/>
        <end position="425"/>
    </location>
</feature>
<proteinExistence type="predicted"/>
<evidence type="ECO:0000256" key="2">
    <source>
        <dbReference type="SAM" id="SignalP"/>
    </source>
</evidence>
<sequence length="501" mass="52575">MVHMSAAMALSGLVVVASASTSLLVEYGYNSRCLASSSGDGQLQPPCLATQNFHRECATAWRKDMEGYQRCICESTLRQEWQGCYDCQVFNNGMPQDTAGYWMSIVEATFSKFCAAEIPTGSWTEYFKIEETRKGAEPDTPLVPDRNAHLTEEQRREVSRYYKGTEPQSVGPLPEECEDESVTPETPEPAKVVYGMTEHWVTRWVVCLPADAAAPPATPAIEQAKPVKPSFVPTNKTSTVKEATPVKEVAPVVNNITLMKTCQKCVYVPVKEENAVLPKMVCGDLIEVPGTKKEIPVAEKPADAPVVRPELIKPPVAEEKKKDVVVPPQAIEDCEKNVVKIPEVYVTQCAICEAPSAPAPAPAPKAHTPVPDHHPAPAAPAAKGSPGAPAAPAPKAPAPAAPAPKAPAPAASAPKAAAPAEGAPAAPAPKAPAPAAPVPKAAAPAEGAPAVVRPQPNHTPEGAVRKPKNGTSPVVPKSGASAGNVPASMAAIFMGAMALFI</sequence>